<feature type="domain" description="NB-ARC" evidence="1">
    <location>
        <begin position="196"/>
        <end position="290"/>
    </location>
</feature>
<accession>X0B9W5</accession>
<evidence type="ECO:0000313" key="3">
    <source>
        <dbReference type="EMBL" id="EXK78561.1"/>
    </source>
</evidence>
<dbReference type="InterPro" id="IPR056681">
    <property type="entry name" value="DUF7779"/>
</dbReference>
<dbReference type="SUPFAM" id="SSF52540">
    <property type="entry name" value="P-loop containing nucleoside triphosphate hydrolases"/>
    <property type="match status" value="1"/>
</dbReference>
<dbReference type="InterPro" id="IPR053137">
    <property type="entry name" value="NLR-like"/>
</dbReference>
<organism evidence="3 4">
    <name type="scientific">Fusarium oxysporum f. sp. raphani 54005</name>
    <dbReference type="NCBI Taxonomy" id="1089458"/>
    <lineage>
        <taxon>Eukaryota</taxon>
        <taxon>Fungi</taxon>
        <taxon>Dikarya</taxon>
        <taxon>Ascomycota</taxon>
        <taxon>Pezizomycotina</taxon>
        <taxon>Sordariomycetes</taxon>
        <taxon>Hypocreomycetidae</taxon>
        <taxon>Hypocreales</taxon>
        <taxon>Nectriaceae</taxon>
        <taxon>Fusarium</taxon>
        <taxon>Fusarium oxysporum species complex</taxon>
    </lineage>
</organism>
<dbReference type="PANTHER" id="PTHR46082">
    <property type="entry name" value="ATP/GTP-BINDING PROTEIN-RELATED"/>
    <property type="match status" value="1"/>
</dbReference>
<reference evidence="3 4" key="1">
    <citation type="submission" date="2011-11" db="EMBL/GenBank/DDBJ databases">
        <title>The Genome Sequence of Fusarium oxysporum PHW815.</title>
        <authorList>
            <consortium name="The Broad Institute Genome Sequencing Platform"/>
            <person name="Ma L.-J."/>
            <person name="Gale L.R."/>
            <person name="Schwartz D.C."/>
            <person name="Zhou S."/>
            <person name="Corby-Kistler H."/>
            <person name="Young S.K."/>
            <person name="Zeng Q."/>
            <person name="Gargeya S."/>
            <person name="Fitzgerald M."/>
            <person name="Haas B."/>
            <person name="Abouelleil A."/>
            <person name="Alvarado L."/>
            <person name="Arachchi H.M."/>
            <person name="Berlin A."/>
            <person name="Brown A."/>
            <person name="Chapman S.B."/>
            <person name="Chen Z."/>
            <person name="Dunbar C."/>
            <person name="Freedman E."/>
            <person name="Gearin G."/>
            <person name="Goldberg J."/>
            <person name="Griggs A."/>
            <person name="Gujja S."/>
            <person name="Heiman D."/>
            <person name="Howarth C."/>
            <person name="Larson L."/>
            <person name="Lui A."/>
            <person name="MacDonald P.J.P."/>
            <person name="Montmayeur A."/>
            <person name="Murphy C."/>
            <person name="Neiman D."/>
            <person name="Pearson M."/>
            <person name="Priest M."/>
            <person name="Roberts A."/>
            <person name="Saif S."/>
            <person name="Shea T."/>
            <person name="Shenoy N."/>
            <person name="Sisk P."/>
            <person name="Stolte C."/>
            <person name="Sykes S."/>
            <person name="Wortman J."/>
            <person name="Nusbaum C."/>
            <person name="Birren B."/>
        </authorList>
    </citation>
    <scope>NUCLEOTIDE SEQUENCE [LARGE SCALE GENOMIC DNA]</scope>
    <source>
        <strain evidence="3 4">54005</strain>
    </source>
</reference>
<evidence type="ECO:0000313" key="4">
    <source>
        <dbReference type="Proteomes" id="UP000030663"/>
    </source>
</evidence>
<dbReference type="Gene3D" id="1.25.40.10">
    <property type="entry name" value="Tetratricopeptide repeat domain"/>
    <property type="match status" value="2"/>
</dbReference>
<dbReference type="Gene3D" id="3.40.50.300">
    <property type="entry name" value="P-loop containing nucleotide triphosphate hydrolases"/>
    <property type="match status" value="1"/>
</dbReference>
<dbReference type="HOGENOM" id="CLU_000288_125_8_1"/>
<dbReference type="SUPFAM" id="SSF48452">
    <property type="entry name" value="TPR-like"/>
    <property type="match status" value="2"/>
</dbReference>
<dbReference type="OrthoDB" id="20872at2759"/>
<dbReference type="InterPro" id="IPR027417">
    <property type="entry name" value="P-loop_NTPase"/>
</dbReference>
<dbReference type="InterPro" id="IPR002182">
    <property type="entry name" value="NB-ARC"/>
</dbReference>
<protein>
    <submittedName>
        <fullName evidence="3">Uncharacterized protein</fullName>
    </submittedName>
</protein>
<dbReference type="Pfam" id="PF13374">
    <property type="entry name" value="TPR_10"/>
    <property type="match status" value="5"/>
</dbReference>
<gene>
    <name evidence="3" type="ORF">FOQG_16778</name>
</gene>
<dbReference type="AlphaFoldDB" id="X0B9W5"/>
<dbReference type="PANTHER" id="PTHR46082:SF6">
    <property type="entry name" value="AAA+ ATPASE DOMAIN-CONTAINING PROTEIN-RELATED"/>
    <property type="match status" value="1"/>
</dbReference>
<dbReference type="EMBL" id="JH658515">
    <property type="protein sequence ID" value="EXK78561.1"/>
    <property type="molecule type" value="Genomic_DNA"/>
</dbReference>
<evidence type="ECO:0000259" key="2">
    <source>
        <dbReference type="Pfam" id="PF25000"/>
    </source>
</evidence>
<dbReference type="InterPro" id="IPR011990">
    <property type="entry name" value="TPR-like_helical_dom_sf"/>
</dbReference>
<feature type="domain" description="DUF7779" evidence="2">
    <location>
        <begin position="460"/>
        <end position="541"/>
    </location>
</feature>
<dbReference type="Pfam" id="PF25000">
    <property type="entry name" value="DUF7779"/>
    <property type="match status" value="1"/>
</dbReference>
<dbReference type="Pfam" id="PF00931">
    <property type="entry name" value="NB-ARC"/>
    <property type="match status" value="1"/>
</dbReference>
<dbReference type="Proteomes" id="UP000030663">
    <property type="component" value="Unassembled WGS sequence"/>
</dbReference>
<keyword evidence="4" id="KW-1185">Reference proteome</keyword>
<evidence type="ECO:0000259" key="1">
    <source>
        <dbReference type="Pfam" id="PF00931"/>
    </source>
</evidence>
<proteinExistence type="predicted"/>
<dbReference type="GO" id="GO:0043531">
    <property type="term" value="F:ADP binding"/>
    <property type="evidence" value="ECO:0007669"/>
    <property type="project" value="InterPro"/>
</dbReference>
<name>X0B9W5_FUSOX</name>
<sequence>MAEAVGLTASVIAIIDLSAKVATLCLQYSTAVRNAKADITRLQTRLNDLGTSLEGVKELLDDRNNQALATSRKLVDSLDGCTSELAQLQSKLDPGKARQAMRHFGLRALKWPFNSKEVSGIVSNLDHYKQTIILCLQVDQTSILLDIHQRLEAVSLQPGDKSIACTPCFSVPFDRDPDFVDRPDIMAWMKEQYAGSAGRLALVGMGGFGKSQVAIQFAHHIHDTSPQTSVFWVHASSKPRFEEAYRSIAERLRLPKRNNPDVDVLRLVCDWLQTEEAGAWVMVLDNVDDVNLFYPSPNAGGNKGGCCAVDGNPTTKNEQRPLAALLPKRRNGTILVTSRSMDAAEKLTGSHKAVYRISTMDDTQGFQLLRNKLKGDFDMDAAADLLRALNYIPLAVTQAAAYINRRAPRASVKTYLDTFRESDKKKGSLLNRDAGDLRRDETVSNSVFTTWQVTFEQIRRERPSAANLLSFMSFFNPQRIPEFVLHNYDTDLTDNVDRDAESDDFEDDLEVLRGYSLVSVTAAQDVCEVHSLVQFCTRAWISVVDDAKRWRRVFLRAMSRQFLSGAFETWPTCQMLLPHIEPTFEEEPPNEDLQSWACLLTKCAWYMSTTGNYRVAENLGGRTVETWTKVLGEEHPDTLMSMNNLALTYRNQGRWKEAEELLVRVMEMTKTVLGEEHPYTLLSMKNLALTYGDQGRWKETEELLVRGIETTKRGEEHPDTLISMANLAWTYKNQGRWKEAEELEVRVMEMAKTVLGEEHPNTLTIMRNLAITWKDQGHTRDALALIRSCVVLRERVLGTDHPHTASSAAILAEWENMSDSS</sequence>